<dbReference type="PANTHER" id="PTHR31689:SF0">
    <property type="entry name" value="DIAMINOPIMELATE EPIMERASE"/>
    <property type="match status" value="1"/>
</dbReference>
<protein>
    <recommendedName>
        <fullName evidence="3 8">Diaminopimelate epimerase</fullName>
        <shortName evidence="8">DAP epimerase</shortName>
        <ecNumber evidence="3 8">5.1.1.7</ecNumber>
    </recommendedName>
    <alternativeName>
        <fullName evidence="8">PLP-independent amino acid racemase</fullName>
    </alternativeName>
</protein>
<dbReference type="Gene3D" id="3.10.310.10">
    <property type="entry name" value="Diaminopimelate Epimerase, Chain A, domain 1"/>
    <property type="match status" value="2"/>
</dbReference>
<comment type="subcellular location">
    <subcellularLocation>
        <location evidence="8">Cytoplasm</location>
    </subcellularLocation>
</comment>
<comment type="catalytic activity">
    <reaction evidence="7 8">
        <text>(2S,6S)-2,6-diaminopimelate = meso-2,6-diaminopimelate</text>
        <dbReference type="Rhea" id="RHEA:15393"/>
        <dbReference type="ChEBI" id="CHEBI:57609"/>
        <dbReference type="ChEBI" id="CHEBI:57791"/>
        <dbReference type="EC" id="5.1.1.7"/>
    </reaction>
</comment>
<feature type="binding site" evidence="8">
    <location>
        <begin position="76"/>
        <end position="77"/>
    </location>
    <ligand>
        <name>substrate</name>
    </ligand>
</feature>
<feature type="site" description="Could be important to modulate the pK values of the two catalytic cysteine residues" evidence="8">
    <location>
        <position position="149"/>
    </location>
</feature>
<feature type="active site" description="Proton acceptor" evidence="8">
    <location>
        <position position="210"/>
    </location>
</feature>
<comment type="pathway">
    <text evidence="1 8">Amino-acid biosynthesis; L-lysine biosynthesis via DAP pathway; DL-2,6-diaminopimelate from LL-2,6-diaminopimelate: step 1/1.</text>
</comment>
<accession>D3PAV2</accession>
<evidence type="ECO:0000256" key="8">
    <source>
        <dbReference type="HAMAP-Rule" id="MF_00197"/>
    </source>
</evidence>
<evidence type="ECO:0000313" key="10">
    <source>
        <dbReference type="EMBL" id="BAI79725.1"/>
    </source>
</evidence>
<proteinExistence type="inferred from homology"/>
<evidence type="ECO:0000256" key="5">
    <source>
        <dbReference type="ARBA" id="ARBA00023154"/>
    </source>
</evidence>
<dbReference type="SUPFAM" id="SSF54506">
    <property type="entry name" value="Diaminopimelate epimerase-like"/>
    <property type="match status" value="2"/>
</dbReference>
<reference evidence="10 11" key="1">
    <citation type="journal article" date="2010" name="DNA Res.">
        <title>Bacterial lifestyle in a deep-sea hydrothermal vent chimney revealed by the genome sequence of the thermophilic bacterium Deferribacter desulfuricans SSM1.</title>
        <authorList>
            <person name="Takaki Y."/>
            <person name="Shimamura S."/>
            <person name="Nakagawa S."/>
            <person name="Fukuhara Y."/>
            <person name="Horikawa H."/>
            <person name="Ankai A."/>
            <person name="Harada T."/>
            <person name="Hosoyama A."/>
            <person name="Oguchi A."/>
            <person name="Fukui S."/>
            <person name="Fujita N."/>
            <person name="Takami H."/>
            <person name="Takai K."/>
        </authorList>
    </citation>
    <scope>NUCLEOTIDE SEQUENCE [LARGE SCALE GENOMIC DNA]</scope>
    <source>
        <strain evidence="11">DSM 14783 / JCM 11476 / NBRC 101012 / SSM1</strain>
    </source>
</reference>
<dbReference type="InterPro" id="IPR018510">
    <property type="entry name" value="DAP_epimerase_AS"/>
</dbReference>
<comment type="caution">
    <text evidence="8">Lacks conserved residue(s) required for the propagation of feature annotation.</text>
</comment>
<comment type="similarity">
    <text evidence="2 8">Belongs to the diaminopimelate epimerase family.</text>
</comment>
<organism evidence="10 11">
    <name type="scientific">Deferribacter desulfuricans (strain DSM 14783 / JCM 11476 / NBRC 101012 / SSM1)</name>
    <dbReference type="NCBI Taxonomy" id="639282"/>
    <lineage>
        <taxon>Bacteria</taxon>
        <taxon>Pseudomonadati</taxon>
        <taxon>Deferribacterota</taxon>
        <taxon>Deferribacteres</taxon>
        <taxon>Deferribacterales</taxon>
        <taxon>Deferribacteraceae</taxon>
        <taxon>Deferribacter</taxon>
    </lineage>
</organism>
<dbReference type="HOGENOM" id="CLU_053306_3_2_0"/>
<evidence type="ECO:0000256" key="6">
    <source>
        <dbReference type="ARBA" id="ARBA00023235"/>
    </source>
</evidence>
<dbReference type="NCBIfam" id="TIGR00652">
    <property type="entry name" value="DapF"/>
    <property type="match status" value="1"/>
</dbReference>
<dbReference type="KEGG" id="ddf:DEFDS_0214"/>
<evidence type="ECO:0000256" key="4">
    <source>
        <dbReference type="ARBA" id="ARBA00022605"/>
    </source>
</evidence>
<dbReference type="eggNOG" id="COG0253">
    <property type="taxonomic scope" value="Bacteria"/>
</dbReference>
<gene>
    <name evidence="8 10" type="primary">dapF</name>
    <name evidence="10" type="ordered locus">DEFDS_0214</name>
</gene>
<dbReference type="RefSeq" id="WP_013006973.1">
    <property type="nucleotide sequence ID" value="NC_013939.1"/>
</dbReference>
<feature type="binding site" evidence="8">
    <location>
        <position position="13"/>
    </location>
    <ligand>
        <name>substrate</name>
    </ligand>
</feature>
<keyword evidence="4 8" id="KW-0028">Amino-acid biosynthesis</keyword>
<comment type="subunit">
    <text evidence="8">Homodimer.</text>
</comment>
<dbReference type="GO" id="GO:0005829">
    <property type="term" value="C:cytosol"/>
    <property type="evidence" value="ECO:0007669"/>
    <property type="project" value="TreeGrafter"/>
</dbReference>
<keyword evidence="6 8" id="KW-0413">Isomerase</keyword>
<evidence type="ECO:0000256" key="1">
    <source>
        <dbReference type="ARBA" id="ARBA00005196"/>
    </source>
</evidence>
<dbReference type="AlphaFoldDB" id="D3PAV2"/>
<keyword evidence="11" id="KW-1185">Reference proteome</keyword>
<keyword evidence="8" id="KW-0963">Cytoplasm</keyword>
<feature type="binding site" evidence="8">
    <location>
        <position position="182"/>
    </location>
    <ligand>
        <name>substrate</name>
    </ligand>
</feature>
<dbReference type="GO" id="GO:0008837">
    <property type="term" value="F:diaminopimelate epimerase activity"/>
    <property type="evidence" value="ECO:0007669"/>
    <property type="project" value="UniProtKB-UniRule"/>
</dbReference>
<dbReference type="EC" id="5.1.1.7" evidence="3 8"/>
<feature type="active site" evidence="9">
    <location>
        <position position="75"/>
    </location>
</feature>
<sequence length="271" mass="30131">MNIPFYKMTGSGNDFIIIDNRDGKMNDFNLKDFIPKVCARCVSVGADGLILIENSDKVDFKWQFFNADGSSAEMCGNGSRCAARFAYLNGIAGKKMKFETIAGIIEAEIMDGFNVKVQLTEPFDEKIDYEIEVLGEKLTVSSINTGVPHVVVEVKDDIYSFDVVKYGREIRFHDVYKPAGTNVNFFKKIGENKLKVRTYERGVENETMACGTGSVATSIIAVKKGIVNSPVEIETSSGLILKVYLEDKKVFLEGEARVVYTGNLNKEALEY</sequence>
<feature type="site" description="Could be important to modulate the pK values of the two catalytic cysteine residues" evidence="8">
    <location>
        <position position="200"/>
    </location>
</feature>
<dbReference type="UniPathway" id="UPA00034">
    <property type="reaction ID" value="UER00025"/>
</dbReference>
<dbReference type="InterPro" id="IPR001653">
    <property type="entry name" value="DAP_epimerase_DapF"/>
</dbReference>
<dbReference type="STRING" id="639282.DEFDS_0214"/>
<feature type="binding site" evidence="8">
    <location>
        <begin position="211"/>
        <end position="212"/>
    </location>
    <ligand>
        <name>substrate</name>
    </ligand>
</feature>
<name>D3PAV2_DEFDS</name>
<feature type="binding site" evidence="8">
    <location>
        <position position="66"/>
    </location>
    <ligand>
        <name>substrate</name>
    </ligand>
</feature>
<dbReference type="Proteomes" id="UP000001520">
    <property type="component" value="Chromosome"/>
</dbReference>
<dbReference type="PANTHER" id="PTHR31689">
    <property type="entry name" value="DIAMINOPIMELATE EPIMERASE, CHLOROPLASTIC"/>
    <property type="match status" value="1"/>
</dbReference>
<dbReference type="HAMAP" id="MF_00197">
    <property type="entry name" value="DAP_epimerase"/>
    <property type="match status" value="1"/>
</dbReference>
<evidence type="ECO:0000256" key="7">
    <source>
        <dbReference type="ARBA" id="ARBA00051712"/>
    </source>
</evidence>
<evidence type="ECO:0000256" key="9">
    <source>
        <dbReference type="PROSITE-ProRule" id="PRU10125"/>
    </source>
</evidence>
<dbReference type="Pfam" id="PF01678">
    <property type="entry name" value="DAP_epimerase"/>
    <property type="match status" value="2"/>
</dbReference>
<dbReference type="PROSITE" id="PS01326">
    <property type="entry name" value="DAP_EPIMERASE"/>
    <property type="match status" value="1"/>
</dbReference>
<comment type="function">
    <text evidence="8">Catalyzes the stereoinversion of LL-2,6-diaminopimelate (L,L-DAP) to meso-diaminopimelate (meso-DAP), a precursor of L-lysine and an essential component of the bacterial peptidoglycan.</text>
</comment>
<evidence type="ECO:0000313" key="11">
    <source>
        <dbReference type="Proteomes" id="UP000001520"/>
    </source>
</evidence>
<evidence type="ECO:0000256" key="3">
    <source>
        <dbReference type="ARBA" id="ARBA00013080"/>
    </source>
</evidence>
<keyword evidence="5 8" id="KW-0457">Lysine biosynthesis</keyword>
<evidence type="ECO:0000256" key="2">
    <source>
        <dbReference type="ARBA" id="ARBA00010219"/>
    </source>
</evidence>
<feature type="active site" description="Proton donor" evidence="8">
    <location>
        <position position="75"/>
    </location>
</feature>
<dbReference type="GO" id="GO:0009089">
    <property type="term" value="P:lysine biosynthetic process via diaminopimelate"/>
    <property type="evidence" value="ECO:0007669"/>
    <property type="project" value="UniProtKB-UniRule"/>
</dbReference>
<feature type="binding site" evidence="8">
    <location>
        <begin position="200"/>
        <end position="201"/>
    </location>
    <ligand>
        <name>substrate</name>
    </ligand>
</feature>
<dbReference type="EMBL" id="AP011529">
    <property type="protein sequence ID" value="BAI79725.1"/>
    <property type="molecule type" value="Genomic_DNA"/>
</dbReference>